<name>A0A843WZ52_COLES</name>
<evidence type="ECO:0000313" key="2">
    <source>
        <dbReference type="Proteomes" id="UP000652761"/>
    </source>
</evidence>
<dbReference type="EMBL" id="NMUH01004486">
    <property type="protein sequence ID" value="MQM09835.1"/>
    <property type="molecule type" value="Genomic_DNA"/>
</dbReference>
<comment type="caution">
    <text evidence="1">The sequence shown here is derived from an EMBL/GenBank/DDBJ whole genome shotgun (WGS) entry which is preliminary data.</text>
</comment>
<accession>A0A843WZ52</accession>
<keyword evidence="2" id="KW-1185">Reference proteome</keyword>
<dbReference type="Proteomes" id="UP000652761">
    <property type="component" value="Unassembled WGS sequence"/>
</dbReference>
<sequence>MVPAYLRVVFVPAQTILKIWNLMSWWNGFPGIDASGGGSDEADGGGILVEEEVGAEGEVAAQPAGIDLSLTAAALPVTQALFLPLVAVQVLALQVLVLESLEHELVPLAAERKRALMAEKCPCVDTAPGSVDTRPSSQETQLPDWDRVSTQSLLVSTLDPASRRPFLDNWDSVSTHSVVVSAHSTEISTYDFSGHVAA</sequence>
<gene>
    <name evidence="1" type="ORF">Taro_042714</name>
</gene>
<dbReference type="AlphaFoldDB" id="A0A843WZ52"/>
<proteinExistence type="predicted"/>
<reference evidence="1" key="1">
    <citation type="submission" date="2017-07" db="EMBL/GenBank/DDBJ databases">
        <title>Taro Niue Genome Assembly and Annotation.</title>
        <authorList>
            <person name="Atibalentja N."/>
            <person name="Keating K."/>
            <person name="Fields C.J."/>
        </authorList>
    </citation>
    <scope>NUCLEOTIDE SEQUENCE</scope>
    <source>
        <strain evidence="1">Niue_2</strain>
        <tissue evidence="1">Leaf</tissue>
    </source>
</reference>
<protein>
    <submittedName>
        <fullName evidence="1">Uncharacterized protein</fullName>
    </submittedName>
</protein>
<organism evidence="1 2">
    <name type="scientific">Colocasia esculenta</name>
    <name type="common">Wild taro</name>
    <name type="synonym">Arum esculentum</name>
    <dbReference type="NCBI Taxonomy" id="4460"/>
    <lineage>
        <taxon>Eukaryota</taxon>
        <taxon>Viridiplantae</taxon>
        <taxon>Streptophyta</taxon>
        <taxon>Embryophyta</taxon>
        <taxon>Tracheophyta</taxon>
        <taxon>Spermatophyta</taxon>
        <taxon>Magnoliopsida</taxon>
        <taxon>Liliopsida</taxon>
        <taxon>Araceae</taxon>
        <taxon>Aroideae</taxon>
        <taxon>Colocasieae</taxon>
        <taxon>Colocasia</taxon>
    </lineage>
</organism>
<evidence type="ECO:0000313" key="1">
    <source>
        <dbReference type="EMBL" id="MQM09835.1"/>
    </source>
</evidence>